<name>A0AAU7MUR4_9FLAO</name>
<proteinExistence type="predicted"/>
<dbReference type="KEGG" id="fld:ABNE31_10970"/>
<dbReference type="RefSeq" id="WP_349351156.1">
    <property type="nucleotide sequence ID" value="NZ_CP157804.1"/>
</dbReference>
<dbReference type="NCBIfam" id="TIGR02757">
    <property type="entry name" value="TIGR02757 family protein"/>
    <property type="match status" value="1"/>
</dbReference>
<dbReference type="Pfam" id="PF09674">
    <property type="entry name" value="DUF2400"/>
    <property type="match status" value="1"/>
</dbReference>
<protein>
    <submittedName>
        <fullName evidence="1">TIGR02757 family protein</fullName>
    </submittedName>
</protein>
<sequence length="254" mass="29367">MTKAELKVFLDAKVEEYNHPRFLEDDPLQVPHRFTQKEDIEISAFLTATIAWGNRKSIINNATRLMELMGHTPHDFIMNHSEKDLEHLSPFVHRTFNNVDLGYFVTSLRNIYSNHGGLETVFTRLQTKNSMQPAISRFKEVFFELPHEQRTQKHVSDPNKGSAAKRINMFLRWMVRNNSTGVDFGLWKGIEPAKLSCPLDVHSGNVARKLKLLKRKQNDAKALLELDKNLRKLDANDPVKYDFALFGLGVFEKF</sequence>
<dbReference type="EMBL" id="CP157804">
    <property type="protein sequence ID" value="XBQ22119.1"/>
    <property type="molecule type" value="Genomic_DNA"/>
</dbReference>
<accession>A0AAU7MUR4</accession>
<organism evidence="1">
    <name type="scientific">Flagellimonas sp. MMG031</name>
    <dbReference type="NCBI Taxonomy" id="3158549"/>
    <lineage>
        <taxon>Bacteria</taxon>
        <taxon>Pseudomonadati</taxon>
        <taxon>Bacteroidota</taxon>
        <taxon>Flavobacteriia</taxon>
        <taxon>Flavobacteriales</taxon>
        <taxon>Flavobacteriaceae</taxon>
        <taxon>Flagellimonas</taxon>
    </lineage>
</organism>
<evidence type="ECO:0000313" key="1">
    <source>
        <dbReference type="EMBL" id="XBQ22119.1"/>
    </source>
</evidence>
<dbReference type="InterPro" id="IPR014127">
    <property type="entry name" value="CHP02757"/>
</dbReference>
<reference evidence="1" key="1">
    <citation type="submission" date="2024-05" db="EMBL/GenBank/DDBJ databases">
        <title>Draft Genome Sequences of Flagellimonas sp. MMG031 and Marinobacter sp. MMG032 Isolated from the dinoflagellate Symbiodinium pilosum.</title>
        <authorList>
            <person name="Shikuma N.J."/>
            <person name="Farrell M.V."/>
        </authorList>
    </citation>
    <scope>NUCLEOTIDE SEQUENCE</scope>
    <source>
        <strain evidence="1">MMG031</strain>
    </source>
</reference>
<dbReference type="AlphaFoldDB" id="A0AAU7MUR4"/>
<gene>
    <name evidence="1" type="ORF">ABNE31_10970</name>
</gene>